<name>A0A067PY87_9AGAM</name>
<dbReference type="EMBL" id="KL197716">
    <property type="protein sequence ID" value="KDQ58835.1"/>
    <property type="molecule type" value="Genomic_DNA"/>
</dbReference>
<feature type="signal peptide" evidence="1">
    <location>
        <begin position="1"/>
        <end position="20"/>
    </location>
</feature>
<proteinExistence type="predicted"/>
<dbReference type="AlphaFoldDB" id="A0A067PY87"/>
<sequence>MKFLASAAIFLLALVAGSNGMVLEDRQVHCDLACVKPYHFCDPCGCFLTPCPTPST</sequence>
<keyword evidence="3" id="KW-1185">Reference proteome</keyword>
<dbReference type="InParanoid" id="A0A067PY87"/>
<evidence type="ECO:0000313" key="2">
    <source>
        <dbReference type="EMBL" id="KDQ58835.1"/>
    </source>
</evidence>
<keyword evidence="1" id="KW-0732">Signal</keyword>
<protein>
    <submittedName>
        <fullName evidence="2">Uncharacterized protein</fullName>
    </submittedName>
</protein>
<feature type="chain" id="PRO_5001643588" evidence="1">
    <location>
        <begin position="21"/>
        <end position="56"/>
    </location>
</feature>
<accession>A0A067PY87</accession>
<dbReference type="HOGENOM" id="CLU_3014478_0_0_1"/>
<reference evidence="3" key="1">
    <citation type="journal article" date="2014" name="Proc. Natl. Acad. Sci. U.S.A.">
        <title>Extensive sampling of basidiomycete genomes demonstrates inadequacy of the white-rot/brown-rot paradigm for wood decay fungi.</title>
        <authorList>
            <person name="Riley R."/>
            <person name="Salamov A.A."/>
            <person name="Brown D.W."/>
            <person name="Nagy L.G."/>
            <person name="Floudas D."/>
            <person name="Held B.W."/>
            <person name="Levasseur A."/>
            <person name="Lombard V."/>
            <person name="Morin E."/>
            <person name="Otillar R."/>
            <person name="Lindquist E.A."/>
            <person name="Sun H."/>
            <person name="LaButti K.M."/>
            <person name="Schmutz J."/>
            <person name="Jabbour D."/>
            <person name="Luo H."/>
            <person name="Baker S.E."/>
            <person name="Pisabarro A.G."/>
            <person name="Walton J.D."/>
            <person name="Blanchette R.A."/>
            <person name="Henrissat B."/>
            <person name="Martin F."/>
            <person name="Cullen D."/>
            <person name="Hibbett D.S."/>
            <person name="Grigoriev I.V."/>
        </authorList>
    </citation>
    <scope>NUCLEOTIDE SEQUENCE [LARGE SCALE GENOMIC DNA]</scope>
    <source>
        <strain evidence="3">MUCL 33604</strain>
    </source>
</reference>
<evidence type="ECO:0000313" key="3">
    <source>
        <dbReference type="Proteomes" id="UP000027265"/>
    </source>
</evidence>
<dbReference type="Proteomes" id="UP000027265">
    <property type="component" value="Unassembled WGS sequence"/>
</dbReference>
<organism evidence="2 3">
    <name type="scientific">Jaapia argillacea MUCL 33604</name>
    <dbReference type="NCBI Taxonomy" id="933084"/>
    <lineage>
        <taxon>Eukaryota</taxon>
        <taxon>Fungi</taxon>
        <taxon>Dikarya</taxon>
        <taxon>Basidiomycota</taxon>
        <taxon>Agaricomycotina</taxon>
        <taxon>Agaricomycetes</taxon>
        <taxon>Agaricomycetidae</taxon>
        <taxon>Jaapiales</taxon>
        <taxon>Jaapiaceae</taxon>
        <taxon>Jaapia</taxon>
    </lineage>
</organism>
<gene>
    <name evidence="2" type="ORF">JAAARDRAFT_33576</name>
</gene>
<evidence type="ECO:0000256" key="1">
    <source>
        <dbReference type="SAM" id="SignalP"/>
    </source>
</evidence>